<comment type="caution">
    <text evidence="4">The sequence shown here is derived from an EMBL/GenBank/DDBJ whole genome shotgun (WGS) entry which is preliminary data.</text>
</comment>
<dbReference type="AlphaFoldDB" id="A0A4Y9YUE8"/>
<dbReference type="Pfam" id="PF07742">
    <property type="entry name" value="BTG"/>
    <property type="match status" value="1"/>
</dbReference>
<keyword evidence="5" id="KW-1185">Reference proteome</keyword>
<dbReference type="Gene3D" id="3.90.640.90">
    <property type="entry name" value="Anti-proliferative protein, N-terminal domain"/>
    <property type="match status" value="1"/>
</dbReference>
<feature type="compositionally biased region" description="Low complexity" evidence="2">
    <location>
        <begin position="206"/>
        <end position="238"/>
    </location>
</feature>
<sequence length="314" mass="33399">MAAFTSASSVSSATALSVTVAHAITYITRPLASRYPAPTILKLQMALEANLSAHCSSTWVPNEPLRGSGRRCLTLSPNAVPPRPIYASMRVANVQWSEWITALGGIEFDLFVDPGCVSVRFGNWGSGQVGKLITVWSEELAASQKQKKTFAQELLQADEDSEEELFAAIADEIHNPTWTTPITSRFPNVPSRAQKYLSPASAASAHSRSSSWSSNSSSGFSFASDDSDSSSATSVSSSTTEKSKISRRERARQARVYIDTTKTEVTNYDGGKTTVLTGGVMLGGHSGAPIPVAAPAKASKPSASVAPSWRPIRA</sequence>
<feature type="compositionally biased region" description="Low complexity" evidence="2">
    <location>
        <begin position="293"/>
        <end position="308"/>
    </location>
</feature>
<feature type="compositionally biased region" description="Basic and acidic residues" evidence="2">
    <location>
        <begin position="241"/>
        <end position="251"/>
    </location>
</feature>
<dbReference type="EMBL" id="SEOQ01000282">
    <property type="protein sequence ID" value="TFY66054.1"/>
    <property type="molecule type" value="Genomic_DNA"/>
</dbReference>
<organism evidence="4 5">
    <name type="scientific">Dentipellis fragilis</name>
    <dbReference type="NCBI Taxonomy" id="205917"/>
    <lineage>
        <taxon>Eukaryota</taxon>
        <taxon>Fungi</taxon>
        <taxon>Dikarya</taxon>
        <taxon>Basidiomycota</taxon>
        <taxon>Agaricomycotina</taxon>
        <taxon>Agaricomycetes</taxon>
        <taxon>Russulales</taxon>
        <taxon>Hericiaceae</taxon>
        <taxon>Dentipellis</taxon>
    </lineage>
</organism>
<dbReference type="STRING" id="205917.A0A4Y9YUE8"/>
<evidence type="ECO:0000313" key="5">
    <source>
        <dbReference type="Proteomes" id="UP000298327"/>
    </source>
</evidence>
<feature type="domain" description="Anti-proliferative protein" evidence="3">
    <location>
        <begin position="20"/>
        <end position="126"/>
    </location>
</feature>
<protein>
    <recommendedName>
        <fullName evidence="3">Anti-proliferative protein domain-containing protein</fullName>
    </recommendedName>
</protein>
<evidence type="ECO:0000259" key="3">
    <source>
        <dbReference type="Pfam" id="PF07742"/>
    </source>
</evidence>
<feature type="region of interest" description="Disordered" evidence="2">
    <location>
        <begin position="206"/>
        <end position="251"/>
    </location>
</feature>
<evidence type="ECO:0000256" key="1">
    <source>
        <dbReference type="ARBA" id="ARBA00007989"/>
    </source>
</evidence>
<dbReference type="OrthoDB" id="19928at2759"/>
<comment type="similarity">
    <text evidence="1">Belongs to the BTG family.</text>
</comment>
<dbReference type="SUPFAM" id="SSF160696">
    <property type="entry name" value="BTG domain-like"/>
    <property type="match status" value="1"/>
</dbReference>
<evidence type="ECO:0000313" key="4">
    <source>
        <dbReference type="EMBL" id="TFY66054.1"/>
    </source>
</evidence>
<evidence type="ECO:0000256" key="2">
    <source>
        <dbReference type="SAM" id="MobiDB-lite"/>
    </source>
</evidence>
<dbReference type="PANTHER" id="PTHR22978:SF22">
    <property type="entry name" value="BTG FAMILY PROTEIN"/>
    <property type="match status" value="1"/>
</dbReference>
<dbReference type="Proteomes" id="UP000298327">
    <property type="component" value="Unassembled WGS sequence"/>
</dbReference>
<dbReference type="GO" id="GO:0005737">
    <property type="term" value="C:cytoplasm"/>
    <property type="evidence" value="ECO:0007669"/>
    <property type="project" value="TreeGrafter"/>
</dbReference>
<dbReference type="PANTHER" id="PTHR22978">
    <property type="entry name" value="B-CELL TRANSLOCATION GENE"/>
    <property type="match status" value="1"/>
</dbReference>
<dbReference type="InterPro" id="IPR002087">
    <property type="entry name" value="Anti_prolifrtn"/>
</dbReference>
<gene>
    <name evidence="4" type="ORF">EVG20_g5037</name>
</gene>
<accession>A0A4Y9YUE8</accession>
<dbReference type="InterPro" id="IPR036054">
    <property type="entry name" value="BTG-like_sf"/>
</dbReference>
<feature type="region of interest" description="Disordered" evidence="2">
    <location>
        <begin position="293"/>
        <end position="314"/>
    </location>
</feature>
<name>A0A4Y9YUE8_9AGAM</name>
<dbReference type="InterPro" id="IPR033332">
    <property type="entry name" value="BTG"/>
</dbReference>
<proteinExistence type="inferred from homology"/>
<reference evidence="4 5" key="1">
    <citation type="submission" date="2019-02" db="EMBL/GenBank/DDBJ databases">
        <title>Genome sequencing of the rare red list fungi Dentipellis fragilis.</title>
        <authorList>
            <person name="Buettner E."/>
            <person name="Kellner H."/>
        </authorList>
    </citation>
    <scope>NUCLEOTIDE SEQUENCE [LARGE SCALE GENOMIC DNA]</scope>
    <source>
        <strain evidence="4 5">DSM 105465</strain>
    </source>
</reference>
<dbReference type="GO" id="GO:0005634">
    <property type="term" value="C:nucleus"/>
    <property type="evidence" value="ECO:0007669"/>
    <property type="project" value="TreeGrafter"/>
</dbReference>